<feature type="domain" description="Aminoacyl-tRNA synthetase class I anticodon-binding" evidence="8">
    <location>
        <begin position="257"/>
        <end position="398"/>
    </location>
</feature>
<dbReference type="InterPro" id="IPR014729">
    <property type="entry name" value="Rossmann-like_a/b/a_fold"/>
</dbReference>
<dbReference type="InterPro" id="IPR020751">
    <property type="entry name" value="aa-tRNA-synth_I_codon-bd_sub2"/>
</dbReference>
<dbReference type="InterPro" id="IPR020058">
    <property type="entry name" value="Glu/Gln-tRNA-synth_Ib_cat-dom"/>
</dbReference>
<dbReference type="SUPFAM" id="SSF48163">
    <property type="entry name" value="An anticodon-binding domain of class I aminoacyl-tRNA synthetases"/>
    <property type="match status" value="1"/>
</dbReference>
<dbReference type="GO" id="GO:0006424">
    <property type="term" value="P:glutamyl-tRNA aminoacylation"/>
    <property type="evidence" value="ECO:0007669"/>
    <property type="project" value="InterPro"/>
</dbReference>
<reference evidence="9" key="1">
    <citation type="submission" date="2018-05" db="EMBL/GenBank/DDBJ databases">
        <authorList>
            <person name="Lanie J.A."/>
            <person name="Ng W.-L."/>
            <person name="Kazmierczak K.M."/>
            <person name="Andrzejewski T.M."/>
            <person name="Davidsen T.M."/>
            <person name="Wayne K.J."/>
            <person name="Tettelin H."/>
            <person name="Glass J.I."/>
            <person name="Rusch D."/>
            <person name="Podicherti R."/>
            <person name="Tsui H.-C.T."/>
            <person name="Winkler M.E."/>
        </authorList>
    </citation>
    <scope>NUCLEOTIDE SEQUENCE</scope>
</reference>
<dbReference type="Gene3D" id="3.40.50.620">
    <property type="entry name" value="HUPs"/>
    <property type="match status" value="1"/>
</dbReference>
<dbReference type="GO" id="GO:0005524">
    <property type="term" value="F:ATP binding"/>
    <property type="evidence" value="ECO:0007669"/>
    <property type="project" value="UniProtKB-KW"/>
</dbReference>
<keyword evidence="2" id="KW-0436">Ligase</keyword>
<name>A0A382BGV3_9ZZZZ</name>
<dbReference type="GO" id="GO:0000049">
    <property type="term" value="F:tRNA binding"/>
    <property type="evidence" value="ECO:0007669"/>
    <property type="project" value="InterPro"/>
</dbReference>
<evidence type="ECO:0000313" key="9">
    <source>
        <dbReference type="EMBL" id="SVB12433.1"/>
    </source>
</evidence>
<sequence length="404" mass="46183">MEWLSLNCDEEPVYQSQRMDLYQKKADELIESDHAYKCYCTQEELDAMRRGQVERGENPRYDGRCRGLKEPKSDQFVVRFKSPETGEVTISDHLFGNVLVQNEELDDFILLRSNGTPTYHFAVVIDDNDTNISHVIRGDDHLKNTAKHIHLFNALGYPLPKFVHLPMILGPDGSRLSKRHGAMDILEYKQQGFLAEAMLNYLVRLGWSSGDQEIFTIDELIEKFDLTNLNKSSARFDLEKLQWVNQQHISKLSNTKLAELLMQLASEHNIQLPSIEKMQSFSEAYKSRVVSLKDLLTYADKLFSDNFIVDAEAAKKHLKSSIEEPLKDLASVFEATTWEPTSIHEAIDDTCKKHNIGFGKIGQPLRVAVTGITISPPIDITLTLVEKELVIQRLKSAIEYIENR</sequence>
<dbReference type="InterPro" id="IPR045462">
    <property type="entry name" value="aa-tRNA-synth_I_cd-bd"/>
</dbReference>
<feature type="domain" description="Glutamyl/glutaminyl-tRNA synthetase class Ib catalytic" evidence="7">
    <location>
        <begin position="1"/>
        <end position="243"/>
    </location>
</feature>
<evidence type="ECO:0000256" key="3">
    <source>
        <dbReference type="ARBA" id="ARBA00022741"/>
    </source>
</evidence>
<dbReference type="NCBIfam" id="TIGR00464">
    <property type="entry name" value="gltX_bact"/>
    <property type="match status" value="1"/>
</dbReference>
<dbReference type="Gene3D" id="1.10.10.350">
    <property type="match status" value="1"/>
</dbReference>
<evidence type="ECO:0000256" key="5">
    <source>
        <dbReference type="ARBA" id="ARBA00022917"/>
    </source>
</evidence>
<dbReference type="SUPFAM" id="SSF52374">
    <property type="entry name" value="Nucleotidylyl transferase"/>
    <property type="match status" value="1"/>
</dbReference>
<dbReference type="GO" id="GO:0004818">
    <property type="term" value="F:glutamate-tRNA ligase activity"/>
    <property type="evidence" value="ECO:0007669"/>
    <property type="project" value="InterPro"/>
</dbReference>
<evidence type="ECO:0000259" key="8">
    <source>
        <dbReference type="Pfam" id="PF19269"/>
    </source>
</evidence>
<dbReference type="EMBL" id="UINC01029540">
    <property type="protein sequence ID" value="SVB12433.1"/>
    <property type="molecule type" value="Genomic_DNA"/>
</dbReference>
<dbReference type="PANTHER" id="PTHR43311">
    <property type="entry name" value="GLUTAMATE--TRNA LIGASE"/>
    <property type="match status" value="1"/>
</dbReference>
<evidence type="ECO:0000256" key="6">
    <source>
        <dbReference type="ARBA" id="ARBA00023146"/>
    </source>
</evidence>
<dbReference type="InterPro" id="IPR008925">
    <property type="entry name" value="aa_tRNA-synth_I_cd-bd_sf"/>
</dbReference>
<evidence type="ECO:0000256" key="4">
    <source>
        <dbReference type="ARBA" id="ARBA00022840"/>
    </source>
</evidence>
<dbReference type="AlphaFoldDB" id="A0A382BGV3"/>
<keyword evidence="3" id="KW-0547">Nucleotide-binding</keyword>
<evidence type="ECO:0000256" key="1">
    <source>
        <dbReference type="ARBA" id="ARBA00007894"/>
    </source>
</evidence>
<dbReference type="PANTHER" id="PTHR43311:SF2">
    <property type="entry name" value="GLUTAMATE--TRNA LIGASE, MITOCHONDRIAL-RELATED"/>
    <property type="match status" value="1"/>
</dbReference>
<evidence type="ECO:0000256" key="2">
    <source>
        <dbReference type="ARBA" id="ARBA00022598"/>
    </source>
</evidence>
<dbReference type="InterPro" id="IPR004527">
    <property type="entry name" value="Glu-tRNA-ligase_bac/mito"/>
</dbReference>
<accession>A0A382BGV3</accession>
<keyword evidence="4" id="KW-0067">ATP-binding</keyword>
<evidence type="ECO:0000259" key="7">
    <source>
        <dbReference type="Pfam" id="PF00749"/>
    </source>
</evidence>
<dbReference type="InterPro" id="IPR049940">
    <property type="entry name" value="GluQ/Sye"/>
</dbReference>
<organism evidence="9">
    <name type="scientific">marine metagenome</name>
    <dbReference type="NCBI Taxonomy" id="408172"/>
    <lineage>
        <taxon>unclassified sequences</taxon>
        <taxon>metagenomes</taxon>
        <taxon>ecological metagenomes</taxon>
    </lineage>
</organism>
<proteinExistence type="inferred from homology"/>
<keyword evidence="6" id="KW-0030">Aminoacyl-tRNA synthetase</keyword>
<keyword evidence="5" id="KW-0648">Protein biosynthesis</keyword>
<dbReference type="Pfam" id="PF00749">
    <property type="entry name" value="tRNA-synt_1c"/>
    <property type="match status" value="1"/>
</dbReference>
<comment type="similarity">
    <text evidence="1">Belongs to the class-I aminoacyl-tRNA synthetase family. Glutamate--tRNA ligase type 1 subfamily.</text>
</comment>
<gene>
    <name evidence="9" type="ORF">METZ01_LOCUS165287</name>
</gene>
<dbReference type="GO" id="GO:0005829">
    <property type="term" value="C:cytosol"/>
    <property type="evidence" value="ECO:0007669"/>
    <property type="project" value="TreeGrafter"/>
</dbReference>
<protein>
    <submittedName>
        <fullName evidence="9">Uncharacterized protein</fullName>
    </submittedName>
</protein>
<dbReference type="Pfam" id="PF19269">
    <property type="entry name" value="Anticodon_2"/>
    <property type="match status" value="1"/>
</dbReference>